<feature type="transmembrane region" description="Helical" evidence="8">
    <location>
        <begin position="415"/>
        <end position="436"/>
    </location>
</feature>
<dbReference type="EMBL" id="JACCAA010000001">
    <property type="protein sequence ID" value="NYG59212.1"/>
    <property type="molecule type" value="Genomic_DNA"/>
</dbReference>
<evidence type="ECO:0000256" key="3">
    <source>
        <dbReference type="ARBA" id="ARBA00022448"/>
    </source>
</evidence>
<feature type="transmembrane region" description="Helical" evidence="8">
    <location>
        <begin position="227"/>
        <end position="246"/>
    </location>
</feature>
<dbReference type="SUPFAM" id="SSF81345">
    <property type="entry name" value="ABC transporter involved in vitamin B12 uptake, BtuC"/>
    <property type="match status" value="2"/>
</dbReference>
<keyword evidence="6 8" id="KW-1133">Transmembrane helix</keyword>
<organism evidence="10 11">
    <name type="scientific">Nocardioides daedukensis</name>
    <dbReference type="NCBI Taxonomy" id="634462"/>
    <lineage>
        <taxon>Bacteria</taxon>
        <taxon>Bacillati</taxon>
        <taxon>Actinomycetota</taxon>
        <taxon>Actinomycetes</taxon>
        <taxon>Propionibacteriales</taxon>
        <taxon>Nocardioidaceae</taxon>
        <taxon>Nocardioides</taxon>
    </lineage>
</organism>
<feature type="transmembrane region" description="Helical" evidence="8">
    <location>
        <begin position="661"/>
        <end position="678"/>
    </location>
</feature>
<feature type="transmembrane region" description="Helical" evidence="8">
    <location>
        <begin position="353"/>
        <end position="379"/>
    </location>
</feature>
<dbReference type="InterPro" id="IPR000522">
    <property type="entry name" value="ABC_transptr_permease_BtuC"/>
</dbReference>
<gene>
    <name evidence="10" type="ORF">BJ980_002135</name>
</gene>
<evidence type="ECO:0000256" key="6">
    <source>
        <dbReference type="ARBA" id="ARBA00022989"/>
    </source>
</evidence>
<accession>A0A7Y9RYW0</accession>
<keyword evidence="9" id="KW-0732">Signal</keyword>
<dbReference type="RefSeq" id="WP_179502286.1">
    <property type="nucleotide sequence ID" value="NZ_JACCAA010000001.1"/>
</dbReference>
<feature type="transmembrane region" description="Helical" evidence="8">
    <location>
        <begin position="60"/>
        <end position="79"/>
    </location>
</feature>
<dbReference type="CDD" id="cd06550">
    <property type="entry name" value="TM_ABC_iron-siderophores_like"/>
    <property type="match status" value="2"/>
</dbReference>
<keyword evidence="11" id="KW-1185">Reference proteome</keyword>
<dbReference type="PANTHER" id="PTHR30472:SF37">
    <property type="entry name" value="FE(3+) DICITRATE TRANSPORT SYSTEM PERMEASE PROTEIN FECD-RELATED"/>
    <property type="match status" value="1"/>
</dbReference>
<dbReference type="PANTHER" id="PTHR30472">
    <property type="entry name" value="FERRIC ENTEROBACTIN TRANSPORT SYSTEM PERMEASE PROTEIN"/>
    <property type="match status" value="1"/>
</dbReference>
<dbReference type="GO" id="GO:0022857">
    <property type="term" value="F:transmembrane transporter activity"/>
    <property type="evidence" value="ECO:0007669"/>
    <property type="project" value="InterPro"/>
</dbReference>
<evidence type="ECO:0000256" key="4">
    <source>
        <dbReference type="ARBA" id="ARBA00022475"/>
    </source>
</evidence>
<evidence type="ECO:0000256" key="7">
    <source>
        <dbReference type="ARBA" id="ARBA00023136"/>
    </source>
</evidence>
<dbReference type="Gene3D" id="1.10.3470.10">
    <property type="entry name" value="ABC transporter involved in vitamin B12 uptake, BtuC"/>
    <property type="match status" value="2"/>
</dbReference>
<evidence type="ECO:0000313" key="11">
    <source>
        <dbReference type="Proteomes" id="UP000540656"/>
    </source>
</evidence>
<dbReference type="GO" id="GO:0033214">
    <property type="term" value="P:siderophore-iron import into cell"/>
    <property type="evidence" value="ECO:0007669"/>
    <property type="project" value="TreeGrafter"/>
</dbReference>
<keyword evidence="3" id="KW-0813">Transport</keyword>
<keyword evidence="5 8" id="KW-0812">Transmembrane</keyword>
<evidence type="ECO:0000256" key="9">
    <source>
        <dbReference type="SAM" id="SignalP"/>
    </source>
</evidence>
<name>A0A7Y9RYW0_9ACTN</name>
<comment type="subcellular location">
    <subcellularLocation>
        <location evidence="1">Cell membrane</location>
        <topology evidence="1">Multi-pass membrane protein</topology>
    </subcellularLocation>
</comment>
<proteinExistence type="inferred from homology"/>
<dbReference type="Proteomes" id="UP000540656">
    <property type="component" value="Unassembled WGS sequence"/>
</dbReference>
<dbReference type="Pfam" id="PF01032">
    <property type="entry name" value="FecCD"/>
    <property type="match status" value="2"/>
</dbReference>
<sequence length="682" mass="69716">MTLRSLSGFLGLALVALAASAVHLTQGTSEIGLADLLDLAIGRGDQLTRDVFMGSRLPRLLAGVVVGLAVGVSGALLQSVTRNPLASPDTLAINGGAWFAATLVAAFGLSLPLIGQGSVAFAGGLVGAAVVLALSGGASGPARLVLAGSALALALGSMTGMLLLLFEEETQSLFAWGNGNLVQISMDAPVKGAVVVGVVVLVSLLLSRRLDLIALGDDAATSLGVNVRLIQLVAVLLSVLLAALAVTVAGPMGFIGLCAPVMARLSGRWINDVHKHRVLLPLSGMIGIVLVVLADVLMRLVPRGPFAPGVPTGVATTFFGAMVLVGVARTFRQGGTVPEAPSARSRTGSPFKFTVPLVTGLVVLLAGATVLGLLAGHGWSLMGDDRLLMGDVVNWLGGNSGNYVTYTLEERVPRLLAATFAGAALALAGCATQAVCRNPLAEPGLLGVTAGAGVGAITCIAFAGISALWLINISALIGAAVAFAIVYAVSWRGGLDSIRLVLVGVGVAAVGQALISFILISSSPYDTQLALTWLNGSTYGRTYEQVVPLIIVVLLGLPILLRHRNDLDVMALDDDTPRVLGLSLERTRLLLLVTAVVLTAASAAAIGLVVFTGLVAPHAARAIVGSRHIRVLPVAMLLGAILVSVADTLGRNVIAPDQVPAGMVTALIGTPYFVWLLWRSRA</sequence>
<feature type="transmembrane region" description="Helical" evidence="8">
    <location>
        <begin position="91"/>
        <end position="113"/>
    </location>
</feature>
<comment type="similarity">
    <text evidence="2">Belongs to the binding-protein-dependent transport system permease family. FecCD subfamily.</text>
</comment>
<protein>
    <submittedName>
        <fullName evidence="10">Iron complex transport system permease protein</fullName>
    </submittedName>
</protein>
<evidence type="ECO:0000256" key="8">
    <source>
        <dbReference type="SAM" id="Phobius"/>
    </source>
</evidence>
<feature type="chain" id="PRO_5031157260" evidence="9">
    <location>
        <begin position="22"/>
        <end position="682"/>
    </location>
</feature>
<evidence type="ECO:0000256" key="2">
    <source>
        <dbReference type="ARBA" id="ARBA00007935"/>
    </source>
</evidence>
<feature type="transmembrane region" description="Helical" evidence="8">
    <location>
        <begin position="443"/>
        <end position="463"/>
    </location>
</feature>
<keyword evidence="4" id="KW-1003">Cell membrane</keyword>
<feature type="transmembrane region" description="Helical" evidence="8">
    <location>
        <begin position="278"/>
        <end position="301"/>
    </location>
</feature>
<evidence type="ECO:0000256" key="1">
    <source>
        <dbReference type="ARBA" id="ARBA00004651"/>
    </source>
</evidence>
<comment type="caution">
    <text evidence="10">The sequence shown here is derived from an EMBL/GenBank/DDBJ whole genome shotgun (WGS) entry which is preliminary data.</text>
</comment>
<feature type="transmembrane region" description="Helical" evidence="8">
    <location>
        <begin position="119"/>
        <end position="137"/>
    </location>
</feature>
<evidence type="ECO:0000313" key="10">
    <source>
        <dbReference type="EMBL" id="NYG59212.1"/>
    </source>
</evidence>
<feature type="transmembrane region" description="Helical" evidence="8">
    <location>
        <begin position="469"/>
        <end position="489"/>
    </location>
</feature>
<feature type="transmembrane region" description="Helical" evidence="8">
    <location>
        <begin position="144"/>
        <end position="166"/>
    </location>
</feature>
<dbReference type="NCBIfam" id="NF007867">
    <property type="entry name" value="PRK10577.1-3"/>
    <property type="match status" value="1"/>
</dbReference>
<dbReference type="FunFam" id="1.10.3470.10:FF:000001">
    <property type="entry name" value="Vitamin B12 ABC transporter permease BtuC"/>
    <property type="match status" value="1"/>
</dbReference>
<feature type="signal peptide" evidence="9">
    <location>
        <begin position="1"/>
        <end position="21"/>
    </location>
</feature>
<dbReference type="AlphaFoldDB" id="A0A7Y9RYW0"/>
<keyword evidence="7 8" id="KW-0472">Membrane</keyword>
<reference evidence="10 11" key="1">
    <citation type="submission" date="2020-07" db="EMBL/GenBank/DDBJ databases">
        <title>Sequencing the genomes of 1000 actinobacteria strains.</title>
        <authorList>
            <person name="Klenk H.-P."/>
        </authorList>
    </citation>
    <scope>NUCLEOTIDE SEQUENCE [LARGE SCALE GENOMIC DNA]</scope>
    <source>
        <strain evidence="10 11">DSM 23819</strain>
    </source>
</reference>
<feature type="transmembrane region" description="Helical" evidence="8">
    <location>
        <begin position="501"/>
        <end position="522"/>
    </location>
</feature>
<feature type="transmembrane region" description="Helical" evidence="8">
    <location>
        <begin position="313"/>
        <end position="332"/>
    </location>
</feature>
<dbReference type="InterPro" id="IPR037294">
    <property type="entry name" value="ABC_BtuC-like"/>
</dbReference>
<evidence type="ECO:0000256" key="5">
    <source>
        <dbReference type="ARBA" id="ARBA00022692"/>
    </source>
</evidence>
<dbReference type="GO" id="GO:0005886">
    <property type="term" value="C:plasma membrane"/>
    <property type="evidence" value="ECO:0007669"/>
    <property type="project" value="UniProtKB-SubCell"/>
</dbReference>
<feature type="transmembrane region" description="Helical" evidence="8">
    <location>
        <begin position="589"/>
        <end position="611"/>
    </location>
</feature>
<feature type="transmembrane region" description="Helical" evidence="8">
    <location>
        <begin position="542"/>
        <end position="561"/>
    </location>
</feature>